<evidence type="ECO:0000313" key="1">
    <source>
        <dbReference type="EMBL" id="CEI67281.1"/>
    </source>
</evidence>
<sequence length="61" mass="6756">MSFIPYMRHPKKQEAEMAASPLAFARLVCMSIADKTCYLTSTGYFRAAEDHQLINVSAVGS</sequence>
<dbReference type="AlphaFoldDB" id="A0A2L2TNJ0"/>
<organism evidence="1 2">
    <name type="scientific">Fusarium venenatum</name>
    <dbReference type="NCBI Taxonomy" id="56646"/>
    <lineage>
        <taxon>Eukaryota</taxon>
        <taxon>Fungi</taxon>
        <taxon>Dikarya</taxon>
        <taxon>Ascomycota</taxon>
        <taxon>Pezizomycotina</taxon>
        <taxon>Sordariomycetes</taxon>
        <taxon>Hypocreomycetidae</taxon>
        <taxon>Hypocreales</taxon>
        <taxon>Nectriaceae</taxon>
        <taxon>Fusarium</taxon>
    </lineage>
</organism>
<name>A0A2L2TNJ0_9HYPO</name>
<proteinExistence type="predicted"/>
<keyword evidence="2" id="KW-1185">Reference proteome</keyword>
<accession>A0A2L2TNJ0</accession>
<dbReference type="Proteomes" id="UP000245910">
    <property type="component" value="Chromosome I"/>
</dbReference>
<dbReference type="EMBL" id="LN649229">
    <property type="protein sequence ID" value="CEI67281.1"/>
    <property type="molecule type" value="Genomic_DNA"/>
</dbReference>
<protein>
    <submittedName>
        <fullName evidence="1">Uncharacterized protein</fullName>
    </submittedName>
</protein>
<reference evidence="2" key="1">
    <citation type="submission" date="2014-10" db="EMBL/GenBank/DDBJ databases">
        <authorList>
            <person name="King R."/>
        </authorList>
    </citation>
    <scope>NUCLEOTIDE SEQUENCE [LARGE SCALE GENOMIC DNA]</scope>
    <source>
        <strain evidence="2">A3/5</strain>
    </source>
</reference>
<evidence type="ECO:0000313" key="2">
    <source>
        <dbReference type="Proteomes" id="UP000245910"/>
    </source>
</evidence>